<evidence type="ECO:0000313" key="3">
    <source>
        <dbReference type="Proteomes" id="UP000239560"/>
    </source>
</evidence>
<feature type="region of interest" description="Disordered" evidence="1">
    <location>
        <begin position="995"/>
        <end position="1607"/>
    </location>
</feature>
<dbReference type="OrthoDB" id="2528416at2759"/>
<feature type="compositionally biased region" description="Polar residues" evidence="1">
    <location>
        <begin position="557"/>
        <end position="572"/>
    </location>
</feature>
<feature type="compositionally biased region" description="Low complexity" evidence="1">
    <location>
        <begin position="716"/>
        <end position="725"/>
    </location>
</feature>
<feature type="region of interest" description="Disordered" evidence="1">
    <location>
        <begin position="182"/>
        <end position="377"/>
    </location>
</feature>
<feature type="compositionally biased region" description="Acidic residues" evidence="1">
    <location>
        <begin position="1165"/>
        <end position="1181"/>
    </location>
</feature>
<gene>
    <name evidence="2" type="ORF">AAT19DRAFT_12131</name>
</gene>
<feature type="compositionally biased region" description="Pro residues" evidence="1">
    <location>
        <begin position="248"/>
        <end position="265"/>
    </location>
</feature>
<feature type="compositionally biased region" description="Low complexity" evidence="1">
    <location>
        <begin position="1289"/>
        <end position="1305"/>
    </location>
</feature>
<organism evidence="2 3">
    <name type="scientific">Rhodotorula toruloides</name>
    <name type="common">Yeast</name>
    <name type="synonym">Rhodosporidium toruloides</name>
    <dbReference type="NCBI Taxonomy" id="5286"/>
    <lineage>
        <taxon>Eukaryota</taxon>
        <taxon>Fungi</taxon>
        <taxon>Dikarya</taxon>
        <taxon>Basidiomycota</taxon>
        <taxon>Pucciniomycotina</taxon>
        <taxon>Microbotryomycetes</taxon>
        <taxon>Sporidiobolales</taxon>
        <taxon>Sporidiobolaceae</taxon>
        <taxon>Rhodotorula</taxon>
    </lineage>
</organism>
<feature type="compositionally biased region" description="Basic and acidic residues" evidence="1">
    <location>
        <begin position="470"/>
        <end position="493"/>
    </location>
</feature>
<feature type="compositionally biased region" description="Low complexity" evidence="1">
    <location>
        <begin position="884"/>
        <end position="904"/>
    </location>
</feature>
<proteinExistence type="predicted"/>
<feature type="compositionally biased region" description="Polar residues" evidence="1">
    <location>
        <begin position="967"/>
        <end position="976"/>
    </location>
</feature>
<feature type="region of interest" description="Disordered" evidence="1">
    <location>
        <begin position="851"/>
        <end position="926"/>
    </location>
</feature>
<feature type="compositionally biased region" description="Basic and acidic residues" evidence="1">
    <location>
        <begin position="1566"/>
        <end position="1578"/>
    </location>
</feature>
<feature type="compositionally biased region" description="Low complexity" evidence="1">
    <location>
        <begin position="123"/>
        <end position="136"/>
    </location>
</feature>
<feature type="region of interest" description="Disordered" evidence="1">
    <location>
        <begin position="401"/>
        <end position="786"/>
    </location>
</feature>
<feature type="compositionally biased region" description="Polar residues" evidence="1">
    <location>
        <begin position="1101"/>
        <end position="1113"/>
    </location>
</feature>
<name>A0A2T0AFE8_RHOTO</name>
<dbReference type="Proteomes" id="UP000239560">
    <property type="component" value="Unassembled WGS sequence"/>
</dbReference>
<feature type="compositionally biased region" description="Polar residues" evidence="1">
    <location>
        <begin position="1038"/>
        <end position="1048"/>
    </location>
</feature>
<feature type="compositionally biased region" description="Basic residues" evidence="1">
    <location>
        <begin position="1493"/>
        <end position="1502"/>
    </location>
</feature>
<feature type="compositionally biased region" description="Polar residues" evidence="1">
    <location>
        <begin position="310"/>
        <end position="345"/>
    </location>
</feature>
<accession>A0A2T0AFE8</accession>
<feature type="compositionally biased region" description="Basic and acidic residues" evidence="1">
    <location>
        <begin position="951"/>
        <end position="961"/>
    </location>
</feature>
<feature type="region of interest" description="Disordered" evidence="1">
    <location>
        <begin position="943"/>
        <end position="979"/>
    </location>
</feature>
<feature type="compositionally biased region" description="Basic and acidic residues" evidence="1">
    <location>
        <begin position="1429"/>
        <end position="1459"/>
    </location>
</feature>
<feature type="compositionally biased region" description="Low complexity" evidence="1">
    <location>
        <begin position="1516"/>
        <end position="1529"/>
    </location>
</feature>
<feature type="compositionally biased region" description="Acidic residues" evidence="1">
    <location>
        <begin position="1391"/>
        <end position="1402"/>
    </location>
</feature>
<evidence type="ECO:0000256" key="1">
    <source>
        <dbReference type="SAM" id="MobiDB-lite"/>
    </source>
</evidence>
<feature type="compositionally biased region" description="Basic and acidic residues" evidence="1">
    <location>
        <begin position="864"/>
        <end position="874"/>
    </location>
</feature>
<dbReference type="EMBL" id="LCTV02000002">
    <property type="protein sequence ID" value="PRQ76713.1"/>
    <property type="molecule type" value="Genomic_DNA"/>
</dbReference>
<comment type="caution">
    <text evidence="2">The sequence shown here is derived from an EMBL/GenBank/DDBJ whole genome shotgun (WGS) entry which is preliminary data.</text>
</comment>
<feature type="compositionally biased region" description="Basic and acidic residues" evidence="1">
    <location>
        <begin position="1254"/>
        <end position="1268"/>
    </location>
</feature>
<feature type="compositionally biased region" description="Low complexity" evidence="1">
    <location>
        <begin position="687"/>
        <end position="699"/>
    </location>
</feature>
<feature type="compositionally biased region" description="Pro residues" evidence="1">
    <location>
        <begin position="726"/>
        <end position="740"/>
    </location>
</feature>
<protein>
    <submittedName>
        <fullName evidence="2">Cell wall surface anchor family protein</fullName>
    </submittedName>
</protein>
<feature type="compositionally biased region" description="Acidic residues" evidence="1">
    <location>
        <begin position="581"/>
        <end position="590"/>
    </location>
</feature>
<evidence type="ECO:0000313" key="2">
    <source>
        <dbReference type="EMBL" id="PRQ76713.1"/>
    </source>
</evidence>
<sequence>MGSPITLKSWFASVEPGAPPGDRSLAVWIFGLRGEEEEPVALQLKERLGKDSFRTEVDGERRIVKLEGPLATDRAKTAGVDEMYINTFKDGITEHLEFTLHAALALPPHKVRLSVAFPRFLRSSPNKKQSSPKKSPAVPDEPLPDSLFDLGTGYQSPARARRTRKQLAEELHAARQRRDPFGVLRKDVTVANSTSARHDRDEGDASEEEEEADMNEVEEEMEAETEQPRESPAPQVVDAPAQSAPPSEASPPRPAADPIEPPSTPPSEADAILSAPAIPAKAPPASSASQPAKTPLRSRPSSKKARLASLTASFFKSRPTTPSGSTSVAAPSRNAVPTSASTSTIAAVLSTFFQKQPPSSPPPASKPTAPKSPARTPVKRVVALADCLASSSPALVSRLEKAADGAKTATPDRSDATEHAKVEEAEQVVENVETEIEQNAPEPTAAEPAETGAAFAEAEQPAATVVEVTMRADDQEKRAEETIVVDKQEEKAGPMDIDQDATPVPPPRIAATPPPPPGPPRQPTASPFARLHSHTASPRRSPFLASPRAAGVAPSERYSSIEPTFPSSQGGISSLFHDSADEGDGDDDSADLTAQQISEFVERDLASSVVDEDEYKRERAPKSSAGGRPPKELLATPVIEAPAPAGAVSAVEQDAVDQDQQRVPTPAPAPTASAETVHVAAPSQECAPAPVVESSAAPVEPEPQHEPEPELEPESAFEATASTSTAPPPPPPAAAEPIAPPQHDEQPALPAQNDQLSEPPAEPPVHLHGVSSVPSPELASYDAAKESIETAAQEATEQVVSRAVGSAVEPVAGPVIGDALAEIAARASGEVITGVVGNIVDAAVQAVAQAVQVDDEEKTVNGQKSDEEKQDEPASSHSGAMGSQEPQDQQESQEPPAAAAPMADDFVEQDFLEPEQSKDHEGGAEFAAEYWAQIQAGGFAADDAEAIDGSVHVEEPSKKPLSDAFPRSSTSPNGSILSRDAAALASDPVALAALSALRNEPEPEDLHNGSAPIAQTPAGLSRTSSHDVFGPVDHVQKPPSSSTPSQETRPPRARTLSARQQAAPAQEPASRPPGKKAHRRGSTFIGVEIIVSPRKRPARARNSTAQPAASTSRAGPAKEVAHSPVEPNIFDSPAAPSPPPPAGSKSWLDAPVEASRVQPAGQQEADGESQDDLEDESDDPLAEPIAGNKRQNASQRLPVRRSIAPAKVANGRESSSDASSDDEAVAKRLLNGTSTTDYPNARPAVEDEAERVEDDSKVRQRSEDDSALQRKKRARDATPPSKAKRRRVSSTSASQPAPSTSQQVPRRPSLAGKIRQPSASQPTPAARGTPARVESASAARRKSRSAADASTPGSMARPARSRKPVDGWWDISRGEEAATSSAKKRKRNEVELGEGDENDEQEEQHKVVERKRKRRAIESSPELGADVEAQERHAEREESVAHEDDGYDNSRDDDFHPSADAEVEEDDEALASPKPAKKAPIPKASPANGANSGKKKRRKRKSLVMPTFRNRKRQQSAAAAASASASPAPSHTPDPRPSLAGKGTKVLQEEREQGLARASSVKKARKEAANREEVRESSTARSKPTQAKGRPAQQKKVKKKAVELPEWAEGDEWASLREVGIAREADEDPFHFSD</sequence>
<feature type="compositionally biased region" description="Pro residues" evidence="1">
    <location>
        <begin position="503"/>
        <end position="522"/>
    </location>
</feature>
<reference evidence="2 3" key="1">
    <citation type="journal article" date="2018" name="Elife">
        <title>Functional genomics of lipid metabolism in the oleaginous yeast Rhodosporidium toruloides.</title>
        <authorList>
            <person name="Coradetti S.T."/>
            <person name="Pinel D."/>
            <person name="Geiselman G."/>
            <person name="Ito M."/>
            <person name="Mondo S."/>
            <person name="Reilly M.C."/>
            <person name="Cheng Y.F."/>
            <person name="Bauer S."/>
            <person name="Grigoriev I."/>
            <person name="Gladden J.M."/>
            <person name="Simmons B.A."/>
            <person name="Brem R."/>
            <person name="Arkin A.P."/>
            <person name="Skerker J.M."/>
        </authorList>
    </citation>
    <scope>NUCLEOTIDE SEQUENCE [LARGE SCALE GENOMIC DNA]</scope>
    <source>
        <strain evidence="2 3">NBRC 0880</strain>
    </source>
</reference>
<feature type="compositionally biased region" description="Low complexity" evidence="1">
    <location>
        <begin position="1057"/>
        <end position="1069"/>
    </location>
</feature>
<feature type="compositionally biased region" description="Low complexity" evidence="1">
    <location>
        <begin position="440"/>
        <end position="463"/>
    </location>
</feature>
<feature type="compositionally biased region" description="Acidic residues" evidence="1">
    <location>
        <begin position="204"/>
        <end position="225"/>
    </location>
</feature>
<feature type="region of interest" description="Disordered" evidence="1">
    <location>
        <begin position="122"/>
        <end position="166"/>
    </location>
</feature>
<feature type="compositionally biased region" description="Low complexity" evidence="1">
    <location>
        <begin position="1470"/>
        <end position="1487"/>
    </location>
</feature>
<feature type="compositionally biased region" description="Basic and acidic residues" evidence="1">
    <location>
        <begin position="401"/>
        <end position="424"/>
    </location>
</feature>
<feature type="compositionally biased region" description="Low complexity" evidence="1">
    <location>
        <begin position="271"/>
        <end position="293"/>
    </location>
</feature>